<dbReference type="SMART" id="SM00409">
    <property type="entry name" value="IG"/>
    <property type="match status" value="2"/>
</dbReference>
<dbReference type="PANTHER" id="PTHR46484:SF8">
    <property type="entry name" value="B-CELL RECEPTOR CD22-LIKE-RELATED"/>
    <property type="match status" value="1"/>
</dbReference>
<dbReference type="AlphaFoldDB" id="A0AAW0N1H4"/>
<dbReference type="Gene3D" id="2.60.40.10">
    <property type="entry name" value="Immunoglobulins"/>
    <property type="match status" value="4"/>
</dbReference>
<dbReference type="Proteomes" id="UP001460270">
    <property type="component" value="Unassembled WGS sequence"/>
</dbReference>
<feature type="domain" description="Ig-like" evidence="2">
    <location>
        <begin position="105"/>
        <end position="210"/>
    </location>
</feature>
<proteinExistence type="predicted"/>
<feature type="domain" description="Ig-like" evidence="2">
    <location>
        <begin position="217"/>
        <end position="296"/>
    </location>
</feature>
<dbReference type="EMBL" id="JBBPFD010000019">
    <property type="protein sequence ID" value="KAK7886999.1"/>
    <property type="molecule type" value="Genomic_DNA"/>
</dbReference>
<evidence type="ECO:0000259" key="2">
    <source>
        <dbReference type="PROSITE" id="PS50835"/>
    </source>
</evidence>
<organism evidence="3 4">
    <name type="scientific">Mugilogobius chulae</name>
    <name type="common">yellowstripe goby</name>
    <dbReference type="NCBI Taxonomy" id="88201"/>
    <lineage>
        <taxon>Eukaryota</taxon>
        <taxon>Metazoa</taxon>
        <taxon>Chordata</taxon>
        <taxon>Craniata</taxon>
        <taxon>Vertebrata</taxon>
        <taxon>Euteleostomi</taxon>
        <taxon>Actinopterygii</taxon>
        <taxon>Neopterygii</taxon>
        <taxon>Teleostei</taxon>
        <taxon>Neoteleostei</taxon>
        <taxon>Acanthomorphata</taxon>
        <taxon>Gobiaria</taxon>
        <taxon>Gobiiformes</taxon>
        <taxon>Gobioidei</taxon>
        <taxon>Gobiidae</taxon>
        <taxon>Gobionellinae</taxon>
        <taxon>Mugilogobius</taxon>
    </lineage>
</organism>
<keyword evidence="1" id="KW-0732">Signal</keyword>
<name>A0AAW0N1H4_9GOBI</name>
<dbReference type="PROSITE" id="PS50835">
    <property type="entry name" value="IG_LIKE"/>
    <property type="match status" value="2"/>
</dbReference>
<evidence type="ECO:0000313" key="4">
    <source>
        <dbReference type="Proteomes" id="UP001460270"/>
    </source>
</evidence>
<accession>A0AAW0N1H4</accession>
<dbReference type="CDD" id="cd00096">
    <property type="entry name" value="Ig"/>
    <property type="match status" value="1"/>
</dbReference>
<keyword evidence="4" id="KW-1185">Reference proteome</keyword>
<feature type="chain" id="PRO_5043732298" description="Ig-like domain-containing protein" evidence="1">
    <location>
        <begin position="21"/>
        <end position="406"/>
    </location>
</feature>
<protein>
    <recommendedName>
        <fullName evidence="2">Ig-like domain-containing protein</fullName>
    </recommendedName>
</protein>
<dbReference type="PANTHER" id="PTHR46484">
    <property type="entry name" value="SI:CH211-171H4.5-RELATED"/>
    <property type="match status" value="1"/>
</dbReference>
<sequence length="406" mass="44531">MARAVHVLLLLCCLLLVCRSQRWSVDMPGEVVGLSSSCVLLPCSFSLPPDFEPHLDQSCRAVWKRGSWSRTLVYDSGASDNVVQGNLSGSLQNKDCSTVFYSLPPNHYDHYYFRLECEQLKYNFPESVLVEEGSLVTLNCSAVSPCPSEAPVVQWSPALGEVLEVMDGRYVWSILNFSATHLHDGVTVSCSALYSRPADNTELLYESSLTLHVLYPPKNTSVLSPGSVREGSPVTLSCMTKANPAVDWFSWYSVDGDQITAVGSTQNYSTIASEAQSHFFCQVANNMDARTPPSLTWMFSWWRAARCPCSVRPAPTLRVPLLLVQRRTGADRGEGAVLVWETADHSHSGSYHCEARNQLGQDQSGALQLDVQYPPRTTVVSSSPSGPVEDGGLVTLSVSRMLTPLV</sequence>
<dbReference type="InterPro" id="IPR007110">
    <property type="entry name" value="Ig-like_dom"/>
</dbReference>
<dbReference type="InterPro" id="IPR013783">
    <property type="entry name" value="Ig-like_fold"/>
</dbReference>
<evidence type="ECO:0000313" key="3">
    <source>
        <dbReference type="EMBL" id="KAK7886999.1"/>
    </source>
</evidence>
<reference evidence="4" key="1">
    <citation type="submission" date="2024-04" db="EMBL/GenBank/DDBJ databases">
        <title>Salinicola lusitanus LLJ914,a marine bacterium isolated from the Okinawa Trough.</title>
        <authorList>
            <person name="Li J."/>
        </authorList>
    </citation>
    <scope>NUCLEOTIDE SEQUENCE [LARGE SCALE GENOMIC DNA]</scope>
</reference>
<dbReference type="InterPro" id="IPR036179">
    <property type="entry name" value="Ig-like_dom_sf"/>
</dbReference>
<feature type="signal peptide" evidence="1">
    <location>
        <begin position="1"/>
        <end position="20"/>
    </location>
</feature>
<dbReference type="Pfam" id="PF13895">
    <property type="entry name" value="Ig_2"/>
    <property type="match status" value="1"/>
</dbReference>
<comment type="caution">
    <text evidence="3">The sequence shown here is derived from an EMBL/GenBank/DDBJ whole genome shotgun (WGS) entry which is preliminary data.</text>
</comment>
<dbReference type="SUPFAM" id="SSF48726">
    <property type="entry name" value="Immunoglobulin"/>
    <property type="match status" value="2"/>
</dbReference>
<evidence type="ECO:0000256" key="1">
    <source>
        <dbReference type="SAM" id="SignalP"/>
    </source>
</evidence>
<gene>
    <name evidence="3" type="ORF">WMY93_026620</name>
</gene>
<dbReference type="InterPro" id="IPR003599">
    <property type="entry name" value="Ig_sub"/>
</dbReference>